<sequence length="75" mass="8141">MSDLGGAELSPSEPRTRRSRRAVYLTENQAEMSKTLLVATTADDEAICRIIVAGKVAVERTSKKVAACMENMPKS</sequence>
<dbReference type="Proteomes" id="UP000637628">
    <property type="component" value="Unassembled WGS sequence"/>
</dbReference>
<keyword evidence="3" id="KW-1185">Reference proteome</keyword>
<evidence type="ECO:0000313" key="2">
    <source>
        <dbReference type="EMBL" id="GIE02213.1"/>
    </source>
</evidence>
<gene>
    <name evidence="2" type="ORF">Adu01nite_35630</name>
</gene>
<accession>A0ABQ3YXB8</accession>
<evidence type="ECO:0000313" key="3">
    <source>
        <dbReference type="Proteomes" id="UP000637628"/>
    </source>
</evidence>
<proteinExistence type="predicted"/>
<comment type="caution">
    <text evidence="2">The sequence shown here is derived from an EMBL/GenBank/DDBJ whole genome shotgun (WGS) entry which is preliminary data.</text>
</comment>
<protein>
    <submittedName>
        <fullName evidence="2">Uncharacterized protein</fullName>
    </submittedName>
</protein>
<evidence type="ECO:0000256" key="1">
    <source>
        <dbReference type="SAM" id="MobiDB-lite"/>
    </source>
</evidence>
<name>A0ABQ3YXB8_9ACTN</name>
<organism evidence="2 3">
    <name type="scientific">Paractinoplanes durhamensis</name>
    <dbReference type="NCBI Taxonomy" id="113563"/>
    <lineage>
        <taxon>Bacteria</taxon>
        <taxon>Bacillati</taxon>
        <taxon>Actinomycetota</taxon>
        <taxon>Actinomycetes</taxon>
        <taxon>Micromonosporales</taxon>
        <taxon>Micromonosporaceae</taxon>
        <taxon>Paractinoplanes</taxon>
    </lineage>
</organism>
<reference evidence="2 3" key="1">
    <citation type="submission" date="2021-01" db="EMBL/GenBank/DDBJ databases">
        <title>Whole genome shotgun sequence of Actinoplanes durhamensis NBRC 14914.</title>
        <authorList>
            <person name="Komaki H."/>
            <person name="Tamura T."/>
        </authorList>
    </citation>
    <scope>NUCLEOTIDE SEQUENCE [LARGE SCALE GENOMIC DNA]</scope>
    <source>
        <strain evidence="2 3">NBRC 14914</strain>
    </source>
</reference>
<feature type="region of interest" description="Disordered" evidence="1">
    <location>
        <begin position="1"/>
        <end position="20"/>
    </location>
</feature>
<dbReference type="EMBL" id="BOML01000030">
    <property type="protein sequence ID" value="GIE02213.1"/>
    <property type="molecule type" value="Genomic_DNA"/>
</dbReference>